<dbReference type="EMBL" id="JBBPBM010000024">
    <property type="protein sequence ID" value="KAK8543392.1"/>
    <property type="molecule type" value="Genomic_DNA"/>
</dbReference>
<proteinExistence type="predicted"/>
<reference evidence="1 2" key="1">
    <citation type="journal article" date="2024" name="G3 (Bethesda)">
        <title>Genome assembly of Hibiscus sabdariffa L. provides insights into metabolisms of medicinal natural products.</title>
        <authorList>
            <person name="Kim T."/>
        </authorList>
    </citation>
    <scope>NUCLEOTIDE SEQUENCE [LARGE SCALE GENOMIC DNA]</scope>
    <source>
        <strain evidence="1">TK-2024</strain>
        <tissue evidence="1">Old leaves</tissue>
    </source>
</reference>
<evidence type="ECO:0000313" key="2">
    <source>
        <dbReference type="Proteomes" id="UP001472677"/>
    </source>
</evidence>
<keyword evidence="2" id="KW-1185">Reference proteome</keyword>
<protein>
    <submittedName>
        <fullName evidence="1">Uncharacterized protein</fullName>
    </submittedName>
</protein>
<sequence length="115" mass="13116">MKDEVKDFTKDIVERILGALFDNQEAECQLPSTKAHDLVKVMSSVTARRPVTETHEPYASEIVQEEEEPELEIEGERRPRVPFSSGLVRLGIGNFTQRTIKVKEKKEITVKISHP</sequence>
<name>A0ABR2DPP2_9ROSI</name>
<organism evidence="1 2">
    <name type="scientific">Hibiscus sabdariffa</name>
    <name type="common">roselle</name>
    <dbReference type="NCBI Taxonomy" id="183260"/>
    <lineage>
        <taxon>Eukaryota</taxon>
        <taxon>Viridiplantae</taxon>
        <taxon>Streptophyta</taxon>
        <taxon>Embryophyta</taxon>
        <taxon>Tracheophyta</taxon>
        <taxon>Spermatophyta</taxon>
        <taxon>Magnoliopsida</taxon>
        <taxon>eudicotyledons</taxon>
        <taxon>Gunneridae</taxon>
        <taxon>Pentapetalae</taxon>
        <taxon>rosids</taxon>
        <taxon>malvids</taxon>
        <taxon>Malvales</taxon>
        <taxon>Malvaceae</taxon>
        <taxon>Malvoideae</taxon>
        <taxon>Hibiscus</taxon>
    </lineage>
</organism>
<comment type="caution">
    <text evidence="1">The sequence shown here is derived from an EMBL/GenBank/DDBJ whole genome shotgun (WGS) entry which is preliminary data.</text>
</comment>
<dbReference type="Proteomes" id="UP001472677">
    <property type="component" value="Unassembled WGS sequence"/>
</dbReference>
<accession>A0ABR2DPP2</accession>
<gene>
    <name evidence="1" type="ORF">V6N12_015942</name>
</gene>
<evidence type="ECO:0000313" key="1">
    <source>
        <dbReference type="EMBL" id="KAK8543392.1"/>
    </source>
</evidence>